<evidence type="ECO:0000259" key="2">
    <source>
        <dbReference type="Pfam" id="PF02470"/>
    </source>
</evidence>
<dbReference type="InterPro" id="IPR024516">
    <property type="entry name" value="Mce_C"/>
</dbReference>
<dbReference type="NCBIfam" id="TIGR00996">
    <property type="entry name" value="Mtu_fam_mce"/>
    <property type="match status" value="1"/>
</dbReference>
<dbReference type="PANTHER" id="PTHR33371">
    <property type="entry name" value="INTERMEMBRANE PHOSPHOLIPID TRANSPORT SYSTEM BINDING PROTEIN MLAD-RELATED"/>
    <property type="match status" value="1"/>
</dbReference>
<name>A0ABP9CAC6_9ACTN</name>
<dbReference type="InterPro" id="IPR052336">
    <property type="entry name" value="MlaD_Phospholipid_Transporter"/>
</dbReference>
<feature type="chain" id="PRO_5045157156" evidence="1">
    <location>
        <begin position="29"/>
        <end position="367"/>
    </location>
</feature>
<feature type="signal peptide" evidence="1">
    <location>
        <begin position="1"/>
        <end position="28"/>
    </location>
</feature>
<dbReference type="InterPro" id="IPR005693">
    <property type="entry name" value="Mce"/>
</dbReference>
<dbReference type="EMBL" id="BAABKQ010000001">
    <property type="protein sequence ID" value="GAA4807391.1"/>
    <property type="molecule type" value="Genomic_DNA"/>
</dbReference>
<dbReference type="InterPro" id="IPR003399">
    <property type="entry name" value="Mce/MlaD"/>
</dbReference>
<evidence type="ECO:0000256" key="1">
    <source>
        <dbReference type="SAM" id="SignalP"/>
    </source>
</evidence>
<gene>
    <name evidence="4" type="ORF">GCM10023353_08550</name>
</gene>
<dbReference type="Pfam" id="PF02470">
    <property type="entry name" value="MlaD"/>
    <property type="match status" value="1"/>
</dbReference>
<dbReference type="RefSeq" id="WP_200170950.1">
    <property type="nucleotide sequence ID" value="NZ_BAABKQ010000001.1"/>
</dbReference>
<feature type="domain" description="Mammalian cell entry C-terminal" evidence="3">
    <location>
        <begin position="143"/>
        <end position="320"/>
    </location>
</feature>
<evidence type="ECO:0000313" key="4">
    <source>
        <dbReference type="EMBL" id="GAA4807391.1"/>
    </source>
</evidence>
<sequence>MTAHTPSRLRGVRLRGTFAAVAAGTAMAVTACGGPGLQDLPVGHEAEGDSYSVTAVFDHADRVVPGAPVRIGQLTVGRVHDLSTDGRRADLRLSLRSDVDIPADAAAVIEVPSALGNPFVRIEPDRSPGDGPVEDGPAVGGGRMLADGDTIPLARTRVGPELESSLATLGLLLNGSGLDQLETVMTELDAAYGGRGTQVRGLIDDANALLGDVDSQRVEIDRTLAAMDSLTGTLARHQDDIDGALEQAAPMAALLAAQDDRIAALVDSGADIASHADALLSTSSGRIGAEIDQVSRILEALSRFNATDTETLRSANAFIAGFTSAIRGDYLLFDGALDIPRSLFELWAGERLPAAPSPPPPAPGGPR</sequence>
<dbReference type="Proteomes" id="UP001500839">
    <property type="component" value="Unassembled WGS sequence"/>
</dbReference>
<feature type="domain" description="Mce/MlaD" evidence="2">
    <location>
        <begin position="50"/>
        <end position="124"/>
    </location>
</feature>
<evidence type="ECO:0000259" key="3">
    <source>
        <dbReference type="Pfam" id="PF11887"/>
    </source>
</evidence>
<comment type="caution">
    <text evidence="4">The sequence shown here is derived from an EMBL/GenBank/DDBJ whole genome shotgun (WGS) entry which is preliminary data.</text>
</comment>
<accession>A0ABP9CAC6</accession>
<evidence type="ECO:0000313" key="5">
    <source>
        <dbReference type="Proteomes" id="UP001500839"/>
    </source>
</evidence>
<keyword evidence="5" id="KW-1185">Reference proteome</keyword>
<proteinExistence type="predicted"/>
<reference evidence="5" key="1">
    <citation type="journal article" date="2019" name="Int. J. Syst. Evol. Microbiol.">
        <title>The Global Catalogue of Microorganisms (GCM) 10K type strain sequencing project: providing services to taxonomists for standard genome sequencing and annotation.</title>
        <authorList>
            <consortium name="The Broad Institute Genomics Platform"/>
            <consortium name="The Broad Institute Genome Sequencing Center for Infectious Disease"/>
            <person name="Wu L."/>
            <person name="Ma J."/>
        </authorList>
    </citation>
    <scope>NUCLEOTIDE SEQUENCE [LARGE SCALE GENOMIC DNA]</scope>
    <source>
        <strain evidence="5">JCM 18542</strain>
    </source>
</reference>
<keyword evidence="1" id="KW-0732">Signal</keyword>
<dbReference type="Pfam" id="PF11887">
    <property type="entry name" value="Mce4_CUP1"/>
    <property type="match status" value="1"/>
</dbReference>
<organism evidence="4 5">
    <name type="scientific">Tomitella cavernea</name>
    <dbReference type="NCBI Taxonomy" id="1387982"/>
    <lineage>
        <taxon>Bacteria</taxon>
        <taxon>Bacillati</taxon>
        <taxon>Actinomycetota</taxon>
        <taxon>Actinomycetes</taxon>
        <taxon>Mycobacteriales</taxon>
        <taxon>Tomitella</taxon>
    </lineage>
</organism>
<protein>
    <submittedName>
        <fullName evidence="4">MCE family protein</fullName>
    </submittedName>
</protein>
<dbReference type="PANTHER" id="PTHR33371:SF15">
    <property type="entry name" value="LIPOPROTEIN LPRN"/>
    <property type="match status" value="1"/>
</dbReference>